<dbReference type="Proteomes" id="UP000327011">
    <property type="component" value="Unassembled WGS sequence"/>
</dbReference>
<dbReference type="EMBL" id="VYTZ01000008">
    <property type="protein sequence ID" value="KAA9376405.1"/>
    <property type="molecule type" value="Genomic_DNA"/>
</dbReference>
<protein>
    <submittedName>
        <fullName evidence="7">Glycoside hydrolase</fullName>
    </submittedName>
</protein>
<dbReference type="GO" id="GO:0008234">
    <property type="term" value="F:cysteine-type peptidase activity"/>
    <property type="evidence" value="ECO:0007669"/>
    <property type="project" value="UniProtKB-KW"/>
</dbReference>
<organism evidence="7 8">
    <name type="scientific">Microbispora cellulosiformans</name>
    <dbReference type="NCBI Taxonomy" id="2614688"/>
    <lineage>
        <taxon>Bacteria</taxon>
        <taxon>Bacillati</taxon>
        <taxon>Actinomycetota</taxon>
        <taxon>Actinomycetes</taxon>
        <taxon>Streptosporangiales</taxon>
        <taxon>Streptosporangiaceae</taxon>
        <taxon>Microbispora</taxon>
    </lineage>
</organism>
<dbReference type="InterPro" id="IPR000064">
    <property type="entry name" value="NLP_P60_dom"/>
</dbReference>
<comment type="similarity">
    <text evidence="1">Belongs to the peptidase C40 family.</text>
</comment>
<dbReference type="GO" id="GO:0006508">
    <property type="term" value="P:proteolysis"/>
    <property type="evidence" value="ECO:0007669"/>
    <property type="project" value="UniProtKB-KW"/>
</dbReference>
<evidence type="ECO:0000256" key="5">
    <source>
        <dbReference type="SAM" id="SignalP"/>
    </source>
</evidence>
<evidence type="ECO:0000313" key="7">
    <source>
        <dbReference type="EMBL" id="KAA9376405.1"/>
    </source>
</evidence>
<evidence type="ECO:0000256" key="4">
    <source>
        <dbReference type="ARBA" id="ARBA00022807"/>
    </source>
</evidence>
<feature type="chain" id="PRO_5023826752" evidence="5">
    <location>
        <begin position="36"/>
        <end position="205"/>
    </location>
</feature>
<evidence type="ECO:0000256" key="1">
    <source>
        <dbReference type="ARBA" id="ARBA00007074"/>
    </source>
</evidence>
<dbReference type="SUPFAM" id="SSF54001">
    <property type="entry name" value="Cysteine proteinases"/>
    <property type="match status" value="1"/>
</dbReference>
<dbReference type="AlphaFoldDB" id="A0A5J5JXV7"/>
<accession>A0A5J5JXV7</accession>
<evidence type="ECO:0000256" key="3">
    <source>
        <dbReference type="ARBA" id="ARBA00022801"/>
    </source>
</evidence>
<evidence type="ECO:0000313" key="8">
    <source>
        <dbReference type="Proteomes" id="UP000327011"/>
    </source>
</evidence>
<evidence type="ECO:0000256" key="2">
    <source>
        <dbReference type="ARBA" id="ARBA00022670"/>
    </source>
</evidence>
<dbReference type="PROSITE" id="PS51935">
    <property type="entry name" value="NLPC_P60"/>
    <property type="match status" value="1"/>
</dbReference>
<keyword evidence="2" id="KW-0645">Protease</keyword>
<comment type="caution">
    <text evidence="7">The sequence shown here is derived from an EMBL/GenBank/DDBJ whole genome shotgun (WGS) entry which is preliminary data.</text>
</comment>
<proteinExistence type="inferred from homology"/>
<gene>
    <name evidence="7" type="ORF">F5972_23595</name>
</gene>
<keyword evidence="4" id="KW-0788">Thiol protease</keyword>
<keyword evidence="3 7" id="KW-0378">Hydrolase</keyword>
<name>A0A5J5JXV7_9ACTN</name>
<dbReference type="Pfam" id="PF00877">
    <property type="entry name" value="NLPC_P60"/>
    <property type="match status" value="1"/>
</dbReference>
<dbReference type="PANTHER" id="PTHR47053:SF1">
    <property type="entry name" value="MUREIN DD-ENDOPEPTIDASE MEPH-RELATED"/>
    <property type="match status" value="1"/>
</dbReference>
<keyword evidence="5" id="KW-0732">Signal</keyword>
<feature type="domain" description="NlpC/P60" evidence="6">
    <location>
        <begin position="86"/>
        <end position="204"/>
    </location>
</feature>
<dbReference type="InterPro" id="IPR051202">
    <property type="entry name" value="Peptidase_C40"/>
</dbReference>
<sequence length="205" mass="21257">MSANPTTLLRAACVTLSSAALTVSLGGFGALPAGAVTGTVTAPPPDSTAIPPEPPVTAFTPYAGQAAATPAEASVDTKLTKAALQQEKAEQAIKVARKHLGDPYVWGATGPRAFDCSGLVQFAWRKAGVKIPRTTWSILSAVKKRVSLARLKPGDLIFTSGGGHVGMYIGNKKVINAPHSGAVVRVDRLKGYWRSNFVAAVRPGV</sequence>
<dbReference type="PANTHER" id="PTHR47053">
    <property type="entry name" value="MUREIN DD-ENDOPEPTIDASE MEPH-RELATED"/>
    <property type="match status" value="1"/>
</dbReference>
<reference evidence="7 8" key="1">
    <citation type="submission" date="2019-09" db="EMBL/GenBank/DDBJ databases">
        <title>Screening of Novel Bioactive Compounds from Soil-Associated.</title>
        <authorList>
            <person name="Gong X."/>
        </authorList>
    </citation>
    <scope>NUCLEOTIDE SEQUENCE [LARGE SCALE GENOMIC DNA]</scope>
    <source>
        <strain evidence="7 8">Gxj-6</strain>
    </source>
</reference>
<keyword evidence="8" id="KW-1185">Reference proteome</keyword>
<dbReference type="Gene3D" id="3.90.1720.10">
    <property type="entry name" value="endopeptidase domain like (from Nostoc punctiforme)"/>
    <property type="match status" value="1"/>
</dbReference>
<feature type="signal peptide" evidence="5">
    <location>
        <begin position="1"/>
        <end position="35"/>
    </location>
</feature>
<evidence type="ECO:0000259" key="6">
    <source>
        <dbReference type="PROSITE" id="PS51935"/>
    </source>
</evidence>
<dbReference type="InterPro" id="IPR038765">
    <property type="entry name" value="Papain-like_cys_pep_sf"/>
</dbReference>